<dbReference type="GO" id="GO:0051751">
    <property type="term" value="F:alpha-1,4-mannosyltransferase activity"/>
    <property type="evidence" value="ECO:0007669"/>
    <property type="project" value="InterPro"/>
</dbReference>
<dbReference type="InterPro" id="IPR028928">
    <property type="entry name" value="CC2D2AN-C2"/>
</dbReference>
<feature type="compositionally biased region" description="Pro residues" evidence="2">
    <location>
        <begin position="1104"/>
        <end position="1114"/>
    </location>
</feature>
<evidence type="ECO:0000256" key="2">
    <source>
        <dbReference type="SAM" id="MobiDB-lite"/>
    </source>
</evidence>
<feature type="compositionally biased region" description="Basic and acidic residues" evidence="2">
    <location>
        <begin position="542"/>
        <end position="562"/>
    </location>
</feature>
<dbReference type="Gene3D" id="3.10.620.30">
    <property type="match status" value="1"/>
</dbReference>
<evidence type="ECO:0000256" key="1">
    <source>
        <dbReference type="SAM" id="Coils"/>
    </source>
</evidence>
<feature type="coiled-coil region" evidence="1">
    <location>
        <begin position="952"/>
        <end position="979"/>
    </location>
</feature>
<keyword evidence="3" id="KW-0472">Membrane</keyword>
<dbReference type="InterPro" id="IPR056290">
    <property type="entry name" value="CEPT76/DRC7_peptidase-like_dom"/>
</dbReference>
<dbReference type="PANTHER" id="PTHR20837:SF0">
    <property type="entry name" value="COILED-COIL AND C2 DOMAIN-CONTAINING PROTEIN 2A"/>
    <property type="match status" value="1"/>
</dbReference>
<dbReference type="OrthoDB" id="1741594at2759"/>
<dbReference type="EMBL" id="GL349434">
    <property type="protein sequence ID" value="KNC48673.1"/>
    <property type="molecule type" value="Genomic_DNA"/>
</dbReference>
<feature type="compositionally biased region" description="Low complexity" evidence="2">
    <location>
        <begin position="1085"/>
        <end position="1103"/>
    </location>
</feature>
<feature type="coiled-coil region" evidence="1">
    <location>
        <begin position="1013"/>
        <end position="1047"/>
    </location>
</feature>
<dbReference type="GO" id="GO:0004376">
    <property type="term" value="F:GPI mannosyltransferase activity"/>
    <property type="evidence" value="ECO:0007669"/>
    <property type="project" value="InterPro"/>
</dbReference>
<feature type="chain" id="PRO_5005537284" evidence="4">
    <location>
        <begin position="25"/>
        <end position="2169"/>
    </location>
</feature>
<feature type="transmembrane region" description="Helical" evidence="3">
    <location>
        <begin position="158"/>
        <end position="180"/>
    </location>
</feature>
<dbReference type="eggNOG" id="KOG3893">
    <property type="taxonomic scope" value="Eukaryota"/>
</dbReference>
<protein>
    <submittedName>
        <fullName evidence="7">Coiled-coil and C2 domain-containing protein 2A</fullName>
    </submittedName>
</protein>
<dbReference type="InterPro" id="IPR007704">
    <property type="entry name" value="PIG-M"/>
</dbReference>
<feature type="compositionally biased region" description="Low complexity" evidence="2">
    <location>
        <begin position="482"/>
        <end position="497"/>
    </location>
</feature>
<evidence type="ECO:0000256" key="3">
    <source>
        <dbReference type="SAM" id="Phobius"/>
    </source>
</evidence>
<evidence type="ECO:0000313" key="8">
    <source>
        <dbReference type="Proteomes" id="UP000054408"/>
    </source>
</evidence>
<feature type="domain" description="CC2D2A N-terminal C2" evidence="5">
    <location>
        <begin position="1136"/>
        <end position="1252"/>
    </location>
</feature>
<dbReference type="UniPathway" id="UPA00196"/>
<evidence type="ECO:0000259" key="5">
    <source>
        <dbReference type="Pfam" id="PF15625"/>
    </source>
</evidence>
<feature type="signal peptide" evidence="4">
    <location>
        <begin position="1"/>
        <end position="24"/>
    </location>
</feature>
<sequence length="2169" mass="235594">MHTPSILTLLAVGLAARVALLAWAEWQDAVSPVKYTDIDYAVFTDGAAAVAAGGSPYDRATYRYTPLLAWLLVPNVTCFALWGKLVFVAADMLVAWLLAATLAAAGCPEPARAPAVAAWILNPIVAAISTRGSAEALIVLPVIATVAALAARRDALAGALLGLAVHVKLYPVVYAPAFVIALAPPGPPSLTRWVWANSRAWVFGLAALASFGALTASMYYLYGETFLDQAFLYHVRRTDPRHNFSLYFYPMYLADTAGAPAPDAAAPGALGLAIRLLTSPFAPQMALCAILGMTLARIHLPSALFVVTLAFVAFNKVITSQYFVWFYALLPLATPASDLSWRGWIAVFTTFTAGQATWLSRAYHLEFAADPSMFPQLWWASALFLLLNAFLIAHPAISTSSTAFERAKEWRRKLASEKEFGTTEPTVLSTAVLNASSSSALPGPSTWAGVSAFHVSEGLVSVPGSSTPPPSGRRRRRPPPGSARAAQAPRTPATHTPADGDVSGLLDADAGTAGQPSTLAADHRRRRATASTPAGAVDEPVLEPKDRELVERHEAMYGRARDQPPLGSPGGSSIPRRRRRPPPGSARQPAAAPAAAQPATGVPLARNPDQTTRFDPARRSPTAKRVLQTQASAAALAEGQLSGERLRQLALQRGGFTGGIQDPQAEADDEYALRPAFTFKAPISDDPVVARLRPHVLGTMSDVAANASAARGPSASGSDLEAARPPVFDPEADGLYVGRQPQLGKRNWQAMKTRLGLEDELAASDPGAKSLTRWLRDGELVVEADLLKDRVERPTHFPTDTDVLFQVVQTKPVPSAQGVVLESRPNFFTLNVAVEDVEFLDHPLFREEELLARALQLMYAKYVSLRERDLVVYWSLRLAALTDALAAALADAGSDGSDNDENKGLALDTSLDASFMRRSATGKHARLGPVSLTRSQSYVFQVDQADLEAMHAEDHASHIRKLKHDIREARRNLDIVELDERVVIYDMIQTWTLLKAQRADQGLVATPVRLVFRTTATNEAEDREARAREIEDRVAEAADEAEALHQAQLEAYAAAMAEYEAHCASAAQQDPNNEDADADEDEDAAGPSAAADAGDAAENSPRPALEPPSPPPPLDFDADAARAQIEEHLTATKRAPGAPILVPVLSLDMPLTADDQVSAAEASRRADLRKVACHIRLVANEVNVTETSSAKLVWPDRSIPFHEGFGLQLFSWPQLKLQLYSSGLFKSLLAETELSVPGEAGALQVGENADFDAYYLVAPSAMKTQSSSHTTSQAVSLLAKYLPRSARQALIGDADAGSGDTLSRHTVAKVRVRLAWGASPTSDGLAAAPRRPPGLHRLALPNSIDALSSWACEHDMDPSEPQNAAVLEALAGGSTALATPANIERLKNWVRDFDLDPNDPRNATVLHLLSGLGGTISNDSGLARAVGPGGSPKRGANVFGALRGGASSAAQFRTGAAAHNLVLPGAFAPGQRRLDLLALRWQRPIAYSGPIPLEDSAIREAWFDAANDSTEVVIARDQYVARVREMTATAGSRRGYDSRRAYDFAEVVAERPPPTFGLAFAGILEWFQPRRRFKPTRETRIAKTVAVHRAELVIKVVRGYSIPDREPLAGELPGANSPLEHTFALGAGAATGASTGNITLPGNAPEPENQVEPVVQIRFQDSLEWTHKSLGANPVWNDTIVFDITPPDGNFKPEVLATMQDVVYFNIFDSKVAPFENFMDEDELKFIIPRHNVWLGTFGLPFSTIYSNSLLQGRFHVNVPLVSPGYVRERAPASVAVEHISPYAPTMLELYITTRPALEPPRAVAEKSVSRETPEFLAHARKWEKAVRGSSSFGNRVLEVLVADQSRASVFVCRYIRPMAPPAELTTARQILRYVSLIPFLSDSAAFAGRRHVWNTMDEFFEYGVGDEEEHALLLANYFLHSGLRAYVVLGRGIPEGETAYVLTIGDAGQVHLWNAHAGKVYSAHDPDIPLRSIGMVFNEHNLWANIQEEDAPWVMSYNIHNTSQWKPFFTRAFSPSLDTVQPPSIDYAPVLRDTVDDVTRQVRKAIRESLEKWRLAENLSIRFNSQCNLALRDLLERFERHYQGIEVLPPDAHRAELSRLLTTYDITGFPVHMPFTHVDPLVEAVRNTGVHLNKHPRSQCALAVFVHPYPNNVLAVWVYVASLTPRDL</sequence>
<feature type="transmembrane region" description="Helical" evidence="3">
    <location>
        <begin position="200"/>
        <end position="222"/>
    </location>
</feature>
<proteinExistence type="predicted"/>
<dbReference type="Pfam" id="PF24656">
    <property type="entry name" value="CEPT76_peptidase"/>
    <property type="match status" value="1"/>
</dbReference>
<feature type="transmembrane region" description="Helical" evidence="3">
    <location>
        <begin position="344"/>
        <end position="365"/>
    </location>
</feature>
<dbReference type="OMA" id="MMARHEK"/>
<dbReference type="Pfam" id="PF05007">
    <property type="entry name" value="Mannosyl_trans"/>
    <property type="match status" value="1"/>
</dbReference>
<evidence type="ECO:0000259" key="6">
    <source>
        <dbReference type="Pfam" id="PF24656"/>
    </source>
</evidence>
<dbReference type="GO" id="GO:0016020">
    <property type="term" value="C:membrane"/>
    <property type="evidence" value="ECO:0007669"/>
    <property type="project" value="InterPro"/>
</dbReference>
<dbReference type="eggNOG" id="KOG3639">
    <property type="taxonomic scope" value="Eukaryota"/>
</dbReference>
<feature type="region of interest" description="Disordered" evidence="2">
    <location>
        <begin position="1063"/>
        <end position="1117"/>
    </location>
</feature>
<reference evidence="7 8" key="1">
    <citation type="submission" date="2010-05" db="EMBL/GenBank/DDBJ databases">
        <title>The Genome Sequence of Thecamonas trahens ATCC 50062.</title>
        <authorList>
            <consortium name="The Broad Institute Genome Sequencing Platform"/>
            <person name="Russ C."/>
            <person name="Cuomo C."/>
            <person name="Shea T."/>
            <person name="Young S.K."/>
            <person name="Zeng Q."/>
            <person name="Koehrsen M."/>
            <person name="Haas B."/>
            <person name="Borodovsky M."/>
            <person name="Guigo R."/>
            <person name="Alvarado L."/>
            <person name="Berlin A."/>
            <person name="Bochicchio J."/>
            <person name="Borenstein D."/>
            <person name="Chapman S."/>
            <person name="Chen Z."/>
            <person name="Freedman E."/>
            <person name="Gellesch M."/>
            <person name="Goldberg J."/>
            <person name="Griggs A."/>
            <person name="Gujja S."/>
            <person name="Heilman E."/>
            <person name="Heiman D."/>
            <person name="Hepburn T."/>
            <person name="Howarth C."/>
            <person name="Jen D."/>
            <person name="Larson L."/>
            <person name="Mehta T."/>
            <person name="Park D."/>
            <person name="Pearson M."/>
            <person name="Roberts A."/>
            <person name="Saif S."/>
            <person name="Shenoy N."/>
            <person name="Sisk P."/>
            <person name="Stolte C."/>
            <person name="Sykes S."/>
            <person name="Thomson T."/>
            <person name="Walk T."/>
            <person name="White J."/>
            <person name="Yandava C."/>
            <person name="Burger G."/>
            <person name="Gray M.W."/>
            <person name="Holland P.W.H."/>
            <person name="King N."/>
            <person name="Lang F.B.F."/>
            <person name="Roger A.J."/>
            <person name="Ruiz-Trillo I."/>
            <person name="Lander E."/>
            <person name="Nusbaum C."/>
        </authorList>
    </citation>
    <scope>NUCLEOTIDE SEQUENCE [LARGE SCALE GENOMIC DNA]</scope>
    <source>
        <strain evidence="7 8">ATCC 50062</strain>
    </source>
</reference>
<dbReference type="GO" id="GO:0035869">
    <property type="term" value="C:ciliary transition zone"/>
    <property type="evidence" value="ECO:0007669"/>
    <property type="project" value="TreeGrafter"/>
</dbReference>
<keyword evidence="3" id="KW-0812">Transmembrane</keyword>
<gene>
    <name evidence="7" type="ORF">AMSG_00450</name>
</gene>
<feature type="transmembrane region" description="Helical" evidence="3">
    <location>
        <begin position="377"/>
        <end position="397"/>
    </location>
</feature>
<dbReference type="GO" id="GO:1904491">
    <property type="term" value="P:protein localization to ciliary transition zone"/>
    <property type="evidence" value="ECO:0007669"/>
    <property type="project" value="TreeGrafter"/>
</dbReference>
<dbReference type="Pfam" id="PF15625">
    <property type="entry name" value="CC2D2AN-C2"/>
    <property type="match status" value="1"/>
</dbReference>
<keyword evidence="1" id="KW-0175">Coiled coil</keyword>
<dbReference type="STRING" id="461836.A0A0L0DBK0"/>
<keyword evidence="3" id="KW-1133">Transmembrane helix</keyword>
<keyword evidence="4" id="KW-0732">Signal</keyword>
<name>A0A0L0DBK0_THETB</name>
<dbReference type="GO" id="GO:0006506">
    <property type="term" value="P:GPI anchor biosynthetic process"/>
    <property type="evidence" value="ECO:0007669"/>
    <property type="project" value="UniProtKB-UniPathway"/>
</dbReference>
<accession>A0A0L0DBK0</accession>
<evidence type="ECO:0000313" key="7">
    <source>
        <dbReference type="EMBL" id="KNC48673.1"/>
    </source>
</evidence>
<feature type="region of interest" description="Disordered" evidence="2">
    <location>
        <begin position="459"/>
        <end position="631"/>
    </location>
</feature>
<dbReference type="PANTHER" id="PTHR20837">
    <property type="entry name" value="CENTROSOMAL PROTEIN-RELATED"/>
    <property type="match status" value="1"/>
</dbReference>
<dbReference type="GO" id="GO:1905515">
    <property type="term" value="P:non-motile cilium assembly"/>
    <property type="evidence" value="ECO:0007669"/>
    <property type="project" value="TreeGrafter"/>
</dbReference>
<feature type="transmembrane region" description="Helical" evidence="3">
    <location>
        <begin position="303"/>
        <end position="324"/>
    </location>
</feature>
<dbReference type="Proteomes" id="UP000054408">
    <property type="component" value="Unassembled WGS sequence"/>
</dbReference>
<feature type="compositionally biased region" description="Acidic residues" evidence="2">
    <location>
        <begin position="1072"/>
        <end position="1084"/>
    </location>
</feature>
<organism evidence="7 8">
    <name type="scientific">Thecamonas trahens ATCC 50062</name>
    <dbReference type="NCBI Taxonomy" id="461836"/>
    <lineage>
        <taxon>Eukaryota</taxon>
        <taxon>Apusozoa</taxon>
        <taxon>Apusomonadida</taxon>
        <taxon>Apusomonadidae</taxon>
        <taxon>Thecamonas</taxon>
    </lineage>
</organism>
<feature type="domain" description="CEP76/DRC7 peptidase-like" evidence="6">
    <location>
        <begin position="1893"/>
        <end position="2009"/>
    </location>
</feature>
<dbReference type="GeneID" id="25560258"/>
<dbReference type="RefSeq" id="XP_013762729.1">
    <property type="nucleotide sequence ID" value="XM_013907275.1"/>
</dbReference>
<evidence type="ECO:0000256" key="4">
    <source>
        <dbReference type="SAM" id="SignalP"/>
    </source>
</evidence>
<feature type="compositionally biased region" description="Low complexity" evidence="2">
    <location>
        <begin position="585"/>
        <end position="599"/>
    </location>
</feature>
<feature type="transmembrane region" description="Helical" evidence="3">
    <location>
        <begin position="134"/>
        <end position="151"/>
    </location>
</feature>
<dbReference type="InterPro" id="IPR052434">
    <property type="entry name" value="Tectonic-like_complex_comp"/>
</dbReference>
<keyword evidence="8" id="KW-1185">Reference proteome</keyword>